<evidence type="ECO:0000313" key="1">
    <source>
        <dbReference type="EMBL" id="XBX75986.1"/>
    </source>
</evidence>
<dbReference type="AlphaFoldDB" id="A0AAU7VPJ8"/>
<sequence length="369" mass="41541">MGITFPRFGTSHVAIGNLLKWMGHDVIKPPDITEKTISLGTKNSPELACFPLKITTGSFIEALDSGADSILMAGGVGPCRFGYYGYLQKGALTQMGYKFDSFIIEPPSRHPKQAYHTIKSLKKKTPWHTVMKYVYIVLTKQKYIDKMHKLVLETAPKEVGEIKSFKLFNEFVQKVEPVREVKSLKEIYQHYADKLYKFQKVTPKVKIKLLGEIYLVCEPAANLYIEKKLAALGVEVQRTIYLGEWFDGHVVKDIIPILKEKETEKTAKSYLSQMVGGHGQETVAQTVQASQQGFDGVIQVYPFTCTPEILAQGIITKVSKDKKIPVLTLSMDEHSAQAGIDTRLEAFVDLIYQKKLQNERGEALWVMGS</sequence>
<protein>
    <submittedName>
        <fullName evidence="1">CoA protein activase</fullName>
    </submittedName>
</protein>
<dbReference type="RefSeq" id="WP_350344721.1">
    <property type="nucleotide sequence ID" value="NZ_CP158367.1"/>
</dbReference>
<accession>A0AAU7VPJ8</accession>
<name>A0AAU7VPJ8_9FIRM</name>
<dbReference type="InterPro" id="IPR051805">
    <property type="entry name" value="Dehydratase_Activator_Redct"/>
</dbReference>
<organism evidence="1">
    <name type="scientific">Proteinivorax tanatarense</name>
    <dbReference type="NCBI Taxonomy" id="1260629"/>
    <lineage>
        <taxon>Bacteria</taxon>
        <taxon>Bacillati</taxon>
        <taxon>Bacillota</taxon>
        <taxon>Clostridia</taxon>
        <taxon>Eubacteriales</taxon>
        <taxon>Proteinivoracaceae</taxon>
        <taxon>Proteinivorax</taxon>
    </lineage>
</organism>
<dbReference type="PANTHER" id="PTHR32329">
    <property type="entry name" value="BIFUNCTIONAL PROTEIN [INCLUDES 2-HYDROXYACYL-COA DEHYDRATASE (N-TER) AND ITS ACTIVATOR DOMAIN (C_TERM)-RELATED"/>
    <property type="match status" value="1"/>
</dbReference>
<proteinExistence type="predicted"/>
<dbReference type="PANTHER" id="PTHR32329:SF2">
    <property type="entry name" value="BIFUNCTIONAL PROTEIN [INCLUDES 2-HYDROXYACYL-COA DEHYDRATASE (N-TER) AND ITS ACTIVATOR DOMAIN (C_TERM)"/>
    <property type="match status" value="1"/>
</dbReference>
<reference evidence="1" key="2">
    <citation type="submission" date="2024-06" db="EMBL/GenBank/DDBJ databases">
        <authorList>
            <person name="Petrova K.O."/>
            <person name="Toshchakov S.V."/>
            <person name="Boltjanskaja Y.V."/>
            <person name="Kevbrin V."/>
        </authorList>
    </citation>
    <scope>NUCLEOTIDE SEQUENCE</scope>
    <source>
        <strain evidence="1">Z-910T</strain>
    </source>
</reference>
<gene>
    <name evidence="1" type="ORF">PRVXT_001153</name>
</gene>
<dbReference type="EMBL" id="CP158367">
    <property type="protein sequence ID" value="XBX75986.1"/>
    <property type="molecule type" value="Genomic_DNA"/>
</dbReference>
<reference evidence="1" key="1">
    <citation type="journal article" date="2013" name="Extremophiles">
        <title>Proteinivorax tanatarense gen. nov., sp. nov., an anaerobic, haloalkaliphilic, proteolytic bacterium isolated from a decaying algal bloom, and proposal of Proteinivoraceae fam. nov.</title>
        <authorList>
            <person name="Kevbrin V."/>
            <person name="Boltyanskaya Y."/>
            <person name="Zhilina T."/>
            <person name="Kolganova T."/>
            <person name="Lavrentjeva E."/>
            <person name="Kuznetsov B."/>
        </authorList>
    </citation>
    <scope>NUCLEOTIDE SEQUENCE</scope>
    <source>
        <strain evidence="1">Z-910T</strain>
    </source>
</reference>
<dbReference type="Gene3D" id="3.40.50.11900">
    <property type="match status" value="1"/>
</dbReference>